<organism evidence="1 2">
    <name type="scientific">Nocardia coubleae</name>
    <dbReference type="NCBI Taxonomy" id="356147"/>
    <lineage>
        <taxon>Bacteria</taxon>
        <taxon>Bacillati</taxon>
        <taxon>Actinomycetota</taxon>
        <taxon>Actinomycetes</taxon>
        <taxon>Mycobacteriales</taxon>
        <taxon>Nocardiaceae</taxon>
        <taxon>Nocardia</taxon>
    </lineage>
</organism>
<accession>A0A846VZ45</accession>
<evidence type="ECO:0000313" key="2">
    <source>
        <dbReference type="Proteomes" id="UP000572007"/>
    </source>
</evidence>
<name>A0A846VZ45_9NOCA</name>
<evidence type="ECO:0000313" key="1">
    <source>
        <dbReference type="EMBL" id="NKX86111.1"/>
    </source>
</evidence>
<sequence>MPVTISASTRAVWKIGAQGQAQILFVDDSASNAPARRWPDTAMPGGRPGHLAFDPNDYPTLAHVRTLVPEYGALWDAVAEDLAAMNAGAESAGRTGN</sequence>
<dbReference type="EMBL" id="JAAXOM010000001">
    <property type="protein sequence ID" value="NKX86111.1"/>
    <property type="molecule type" value="Genomic_DNA"/>
</dbReference>
<keyword evidence="2" id="KW-1185">Reference proteome</keyword>
<comment type="caution">
    <text evidence="1">The sequence shown here is derived from an EMBL/GenBank/DDBJ whole genome shotgun (WGS) entry which is preliminary data.</text>
</comment>
<dbReference type="AlphaFoldDB" id="A0A846VZ45"/>
<reference evidence="1 2" key="1">
    <citation type="submission" date="2020-04" db="EMBL/GenBank/DDBJ databases">
        <title>MicrobeNet Type strains.</title>
        <authorList>
            <person name="Nicholson A.C."/>
        </authorList>
    </citation>
    <scope>NUCLEOTIDE SEQUENCE [LARGE SCALE GENOMIC DNA]</scope>
    <source>
        <strain evidence="1 2">DSM 44960</strain>
    </source>
</reference>
<dbReference type="RefSeq" id="WP_157104857.1">
    <property type="nucleotide sequence ID" value="NZ_JAAXOM010000001.1"/>
</dbReference>
<proteinExistence type="predicted"/>
<dbReference type="Proteomes" id="UP000572007">
    <property type="component" value="Unassembled WGS sequence"/>
</dbReference>
<gene>
    <name evidence="1" type="ORF">HGA10_02145</name>
</gene>
<protein>
    <submittedName>
        <fullName evidence="1">Uncharacterized protein</fullName>
    </submittedName>
</protein>